<evidence type="ECO:0000256" key="2">
    <source>
        <dbReference type="ARBA" id="ARBA00023136"/>
    </source>
</evidence>
<evidence type="ECO:0000256" key="3">
    <source>
        <dbReference type="ARBA" id="ARBA00023140"/>
    </source>
</evidence>
<sequence length="247" mass="26980">MASIASQVILHPAATQTLKLWSSTVGRDKTYRTVQNISRLLAWYLINKGHKERAAKWNALKSALGSGRKLMRLGKGLEHLQAALRATQSSGPAGEQITTIGRQLAYAGYLTYDALVWANSVKVLNFTRERKESVGKISNRFWLAGILLNLVHALLKAGRLADEVKALRAPASSEKVGDDAERNAKYHSLQAARAAVRYQFIIDSLDVWAPAHSLGLVNLNDGLLGATGIITSVMALRTQWRAAGARK</sequence>
<evidence type="ECO:0000256" key="1">
    <source>
        <dbReference type="ARBA" id="ARBA00022593"/>
    </source>
</evidence>
<evidence type="ECO:0000313" key="5">
    <source>
        <dbReference type="EMBL" id="KZP12064.1"/>
    </source>
</evidence>
<accession>A0A166AXQ3</accession>
<evidence type="ECO:0000256" key="4">
    <source>
        <dbReference type="ARBA" id="ARBA00046271"/>
    </source>
</evidence>
<keyword evidence="3" id="KW-0576">Peroxisome</keyword>
<organism evidence="5 6">
    <name type="scientific">Athelia psychrophila</name>
    <dbReference type="NCBI Taxonomy" id="1759441"/>
    <lineage>
        <taxon>Eukaryota</taxon>
        <taxon>Fungi</taxon>
        <taxon>Dikarya</taxon>
        <taxon>Basidiomycota</taxon>
        <taxon>Agaricomycotina</taxon>
        <taxon>Agaricomycetes</taxon>
        <taxon>Agaricomycetidae</taxon>
        <taxon>Atheliales</taxon>
        <taxon>Atheliaceae</taxon>
        <taxon>Athelia</taxon>
    </lineage>
</organism>
<dbReference type="STRING" id="436010.A0A166AXQ3"/>
<dbReference type="PANTHER" id="PTHR12652:SF50">
    <property type="entry name" value="PEROXIN 11"/>
    <property type="match status" value="1"/>
</dbReference>
<reference evidence="5 6" key="1">
    <citation type="journal article" date="2016" name="Mol. Biol. Evol.">
        <title>Comparative Genomics of Early-Diverging Mushroom-Forming Fungi Provides Insights into the Origins of Lignocellulose Decay Capabilities.</title>
        <authorList>
            <person name="Nagy L.G."/>
            <person name="Riley R."/>
            <person name="Tritt A."/>
            <person name="Adam C."/>
            <person name="Daum C."/>
            <person name="Floudas D."/>
            <person name="Sun H."/>
            <person name="Yadav J.S."/>
            <person name="Pangilinan J."/>
            <person name="Larsson K.H."/>
            <person name="Matsuura K."/>
            <person name="Barry K."/>
            <person name="Labutti K."/>
            <person name="Kuo R."/>
            <person name="Ohm R.A."/>
            <person name="Bhattacharya S.S."/>
            <person name="Shirouzu T."/>
            <person name="Yoshinaga Y."/>
            <person name="Martin F.M."/>
            <person name="Grigoriev I.V."/>
            <person name="Hibbett D.S."/>
        </authorList>
    </citation>
    <scope>NUCLEOTIDE SEQUENCE [LARGE SCALE GENOMIC DNA]</scope>
    <source>
        <strain evidence="5 6">CBS 109695</strain>
    </source>
</reference>
<dbReference type="GO" id="GO:0016559">
    <property type="term" value="P:peroxisome fission"/>
    <property type="evidence" value="ECO:0007669"/>
    <property type="project" value="InterPro"/>
</dbReference>
<dbReference type="InterPro" id="IPR008733">
    <property type="entry name" value="PEX11"/>
</dbReference>
<proteinExistence type="predicted"/>
<dbReference type="OrthoDB" id="411017at2759"/>
<gene>
    <name evidence="5" type="ORF">FIBSPDRAFT_755568</name>
</gene>
<protein>
    <submittedName>
        <fullName evidence="5">Peroxisomal biogenesis factor 11</fullName>
    </submittedName>
</protein>
<dbReference type="Proteomes" id="UP000076532">
    <property type="component" value="Unassembled WGS sequence"/>
</dbReference>
<dbReference type="Pfam" id="PF05648">
    <property type="entry name" value="PEX11"/>
    <property type="match status" value="1"/>
</dbReference>
<dbReference type="GO" id="GO:0005778">
    <property type="term" value="C:peroxisomal membrane"/>
    <property type="evidence" value="ECO:0007669"/>
    <property type="project" value="UniProtKB-SubCell"/>
</dbReference>
<keyword evidence="2" id="KW-0472">Membrane</keyword>
<dbReference type="EMBL" id="KV417653">
    <property type="protein sequence ID" value="KZP12064.1"/>
    <property type="molecule type" value="Genomic_DNA"/>
</dbReference>
<comment type="subcellular location">
    <subcellularLocation>
        <location evidence="4">Peroxisome membrane</location>
    </subcellularLocation>
</comment>
<name>A0A166AXQ3_9AGAM</name>
<dbReference type="AlphaFoldDB" id="A0A166AXQ3"/>
<keyword evidence="1" id="KW-0962">Peroxisome biogenesis</keyword>
<keyword evidence="6" id="KW-1185">Reference proteome</keyword>
<dbReference type="PANTHER" id="PTHR12652">
    <property type="entry name" value="PEROXISOMAL BIOGENESIS FACTOR 11"/>
    <property type="match status" value="1"/>
</dbReference>
<evidence type="ECO:0000313" key="6">
    <source>
        <dbReference type="Proteomes" id="UP000076532"/>
    </source>
</evidence>